<evidence type="ECO:0000313" key="8">
    <source>
        <dbReference type="Proteomes" id="UP001202479"/>
    </source>
</evidence>
<keyword evidence="4" id="KW-0472">Membrane</keyword>
<dbReference type="SMART" id="SM00563">
    <property type="entry name" value="PlsC"/>
    <property type="match status" value="1"/>
</dbReference>
<evidence type="ECO:0000259" key="6">
    <source>
        <dbReference type="SMART" id="SM00563"/>
    </source>
</evidence>
<dbReference type="GO" id="GO:0004366">
    <property type="term" value="F:glycerol-3-phosphate O-acyltransferase activity"/>
    <property type="evidence" value="ECO:0007669"/>
    <property type="project" value="TreeGrafter"/>
</dbReference>
<evidence type="ECO:0000256" key="3">
    <source>
        <dbReference type="ARBA" id="ARBA00022679"/>
    </source>
</evidence>
<dbReference type="CDD" id="cd07993">
    <property type="entry name" value="LPLAT_DHAPAT-like"/>
    <property type="match status" value="1"/>
</dbReference>
<dbReference type="SUPFAM" id="SSF69593">
    <property type="entry name" value="Glycerol-3-phosphate (1)-acyltransferase"/>
    <property type="match status" value="1"/>
</dbReference>
<proteinExistence type="inferred from homology"/>
<sequence length="820" mass="96201">MSDFKEDISNSDFDVNILDDPISEPNVDLKFPLPIDKETYVDVEGNYKTLRQSFNLLNSAFRMIVGGSKYDKIYQNNEYKYFINKHSDEFRQKFKDYMNNKLEKDDKKLDEIVYSLINQELNMKLIDAKDFKPRFNEVKEYMVKYYKQNNEKNLPTFPSHNFIRSAYITVMIIMRRLFPKGVWVSKQDISNLYKRYLEDPMSIIWTPSHQSHLDYIILHLICVRFTISTPAVIAGENLNVAVVGGLLKNLGAIFIPRSFNNELYTERNLNNVIEFILINKIPFEVFIEGTRSRDGKLLLPKYGILKSLVSIYFKQRFEEHKPRFDMLFQPVAVTYERVYENDEFLKELKGDDKTQESLLGILSVAGSAFSNKKDEIIRDKQGFTDNSTRKLTGKIFVKLGESFTLSEFIDDSSLTDEKQVNLKKLGFKILHEINKNSYVPKVSIIGTALQAYDYFAQKSIFPVKDLIPVLRLVVEALLRENEFSTTNKTILIDMLNCSNRELEDLVIDEVSSFFRFIKANDEKRLIKIESPIELLYYKNLTIHLIIQRCLVMYIVSLLDGTEYCNRRIIGKLFYILTGFLKNEFLFDYDENERNGMTFIIQDLTDMEIIAKEHSDVSELSVYKIIDHQYVKIFANLAQPFLESYVVLISNILELTTDLASKYARAKQQQTHSKIILDDDELKYPTTKGLLNYIIVQSRRKAQFKSLESINKQYLVSDLYYLNNLQLIKIFKNKAKTKAFVQIKCPRDLQVLNRFLNQLLQTNTKEKNLLTDEIEVNYVIDITNKNFDRDYDELERQNRANDNYYEKQYDELSVKPRASKL</sequence>
<dbReference type="EMBL" id="JAHUZD010000055">
    <property type="protein sequence ID" value="KAI3405255.2"/>
    <property type="molecule type" value="Genomic_DNA"/>
</dbReference>
<dbReference type="PANTHER" id="PTHR12563">
    <property type="entry name" value="GLYCEROL-3-PHOSPHATE ACYLTRANSFERASE"/>
    <property type="match status" value="1"/>
</dbReference>
<dbReference type="AlphaFoldDB" id="A0AAI9SY46"/>
<dbReference type="Proteomes" id="UP001202479">
    <property type="component" value="Unassembled WGS sequence"/>
</dbReference>
<dbReference type="Pfam" id="PF01553">
    <property type="entry name" value="Acyltransferase"/>
    <property type="match status" value="1"/>
</dbReference>
<dbReference type="Pfam" id="PF19277">
    <property type="entry name" value="GPAT_C"/>
    <property type="match status" value="1"/>
</dbReference>
<evidence type="ECO:0000256" key="4">
    <source>
        <dbReference type="ARBA" id="ARBA00023136"/>
    </source>
</evidence>
<organism evidence="7 8">
    <name type="scientific">Candida oxycetoniae</name>
    <dbReference type="NCBI Taxonomy" id="497107"/>
    <lineage>
        <taxon>Eukaryota</taxon>
        <taxon>Fungi</taxon>
        <taxon>Dikarya</taxon>
        <taxon>Ascomycota</taxon>
        <taxon>Saccharomycotina</taxon>
        <taxon>Pichiomycetes</taxon>
        <taxon>Debaryomycetaceae</taxon>
        <taxon>Candida/Lodderomyces clade</taxon>
        <taxon>Candida</taxon>
    </lineage>
</organism>
<keyword evidence="3" id="KW-0808">Transferase</keyword>
<dbReference type="GO" id="GO:0006631">
    <property type="term" value="P:fatty acid metabolic process"/>
    <property type="evidence" value="ECO:0007669"/>
    <property type="project" value="TreeGrafter"/>
</dbReference>
<protein>
    <recommendedName>
        <fullName evidence="6">Phospholipid/glycerol acyltransferase domain-containing protein</fullName>
    </recommendedName>
</protein>
<dbReference type="GO" id="GO:0008654">
    <property type="term" value="P:phospholipid biosynthetic process"/>
    <property type="evidence" value="ECO:0007669"/>
    <property type="project" value="TreeGrafter"/>
</dbReference>
<comment type="subcellular location">
    <subcellularLocation>
        <location evidence="1">Endomembrane system</location>
        <topology evidence="1">Peripheral membrane protein</topology>
    </subcellularLocation>
</comment>
<dbReference type="GO" id="GO:0012505">
    <property type="term" value="C:endomembrane system"/>
    <property type="evidence" value="ECO:0007669"/>
    <property type="project" value="UniProtKB-SubCell"/>
</dbReference>
<feature type="domain" description="Phospholipid/glycerol acyltransferase" evidence="6">
    <location>
        <begin position="203"/>
        <end position="336"/>
    </location>
</feature>
<dbReference type="InterPro" id="IPR022284">
    <property type="entry name" value="GPAT/DHAPAT"/>
</dbReference>
<gene>
    <name evidence="7" type="ORF">KGF56_001947</name>
</gene>
<keyword evidence="8" id="KW-1185">Reference proteome</keyword>
<reference evidence="7" key="1">
    <citation type="journal article" date="2022" name="DNA Res.">
        <title>Genome analysis of five recently described species of the CUG-Ser clade uncovers Candida theae as a new hybrid lineage with pathogenic potential in the Candida parapsilosis species complex.</title>
        <authorList>
            <person name="Mixao V."/>
            <person name="Del Olmo V."/>
            <person name="Hegedusova E."/>
            <person name="Saus E."/>
            <person name="Pryszcz L."/>
            <person name="Cillingova A."/>
            <person name="Nosek J."/>
            <person name="Gabaldon T."/>
        </authorList>
    </citation>
    <scope>NUCLEOTIDE SEQUENCE</scope>
    <source>
        <strain evidence="7">CBS 10844</strain>
    </source>
</reference>
<dbReference type="RefSeq" id="XP_049181000.1">
    <property type="nucleotide sequence ID" value="XM_049323123.1"/>
</dbReference>
<dbReference type="GeneID" id="73379564"/>
<comment type="similarity">
    <text evidence="2">Belongs to the GPAT/DAPAT family.</text>
</comment>
<comment type="caution">
    <text evidence="7">The sequence shown here is derived from an EMBL/GenBank/DDBJ whole genome shotgun (WGS) entry which is preliminary data.</text>
</comment>
<keyword evidence="5" id="KW-0012">Acyltransferase</keyword>
<dbReference type="InterPro" id="IPR002123">
    <property type="entry name" value="Plipid/glycerol_acylTrfase"/>
</dbReference>
<dbReference type="GO" id="GO:0019432">
    <property type="term" value="P:triglyceride biosynthetic process"/>
    <property type="evidence" value="ECO:0007669"/>
    <property type="project" value="TreeGrafter"/>
</dbReference>
<accession>A0AAI9SY46</accession>
<dbReference type="PANTHER" id="PTHR12563:SF17">
    <property type="entry name" value="DIHYDROXYACETONE PHOSPHATE ACYLTRANSFERASE"/>
    <property type="match status" value="1"/>
</dbReference>
<dbReference type="GO" id="GO:0006072">
    <property type="term" value="P:glycerol-3-phosphate metabolic process"/>
    <property type="evidence" value="ECO:0007669"/>
    <property type="project" value="TreeGrafter"/>
</dbReference>
<dbReference type="GO" id="GO:0031966">
    <property type="term" value="C:mitochondrial membrane"/>
    <property type="evidence" value="ECO:0007669"/>
    <property type="project" value="TreeGrafter"/>
</dbReference>
<evidence type="ECO:0000256" key="2">
    <source>
        <dbReference type="ARBA" id="ARBA00007937"/>
    </source>
</evidence>
<evidence type="ECO:0000256" key="1">
    <source>
        <dbReference type="ARBA" id="ARBA00004184"/>
    </source>
</evidence>
<evidence type="ECO:0000256" key="5">
    <source>
        <dbReference type="ARBA" id="ARBA00023315"/>
    </source>
</evidence>
<evidence type="ECO:0000313" key="7">
    <source>
        <dbReference type="EMBL" id="KAI3405255.2"/>
    </source>
</evidence>
<dbReference type="InterPro" id="IPR041728">
    <property type="entry name" value="GPAT/DHAPAT_LPLAT"/>
</dbReference>
<dbReference type="InterPro" id="IPR045520">
    <property type="entry name" value="GPAT/DHAPAT_C"/>
</dbReference>
<name>A0AAI9SY46_9ASCO</name>